<feature type="transmembrane region" description="Helical" evidence="1">
    <location>
        <begin position="166"/>
        <end position="187"/>
    </location>
</feature>
<keyword evidence="1" id="KW-0812">Transmembrane</keyword>
<keyword evidence="1" id="KW-1133">Transmembrane helix</keyword>
<gene>
    <name evidence="2" type="ORF">E2C01_009326</name>
</gene>
<dbReference type="AlphaFoldDB" id="A0A5B7D4U3"/>
<evidence type="ECO:0000256" key="1">
    <source>
        <dbReference type="SAM" id="Phobius"/>
    </source>
</evidence>
<keyword evidence="3" id="KW-1185">Reference proteome</keyword>
<protein>
    <submittedName>
        <fullName evidence="2">Uncharacterized protein</fullName>
    </submittedName>
</protein>
<dbReference type="EMBL" id="VSRR010000512">
    <property type="protein sequence ID" value="MPC16501.1"/>
    <property type="molecule type" value="Genomic_DNA"/>
</dbReference>
<name>A0A5B7D4U3_PORTR</name>
<comment type="caution">
    <text evidence="2">The sequence shown here is derived from an EMBL/GenBank/DDBJ whole genome shotgun (WGS) entry which is preliminary data.</text>
</comment>
<feature type="transmembrane region" description="Helical" evidence="1">
    <location>
        <begin position="38"/>
        <end position="58"/>
    </location>
</feature>
<keyword evidence="1" id="KW-0472">Membrane</keyword>
<accession>A0A5B7D4U3</accession>
<evidence type="ECO:0000313" key="2">
    <source>
        <dbReference type="EMBL" id="MPC16501.1"/>
    </source>
</evidence>
<reference evidence="2 3" key="1">
    <citation type="submission" date="2019-05" db="EMBL/GenBank/DDBJ databases">
        <title>Another draft genome of Portunus trituberculatus and its Hox gene families provides insights of decapod evolution.</title>
        <authorList>
            <person name="Jeong J.-H."/>
            <person name="Song I."/>
            <person name="Kim S."/>
            <person name="Choi T."/>
            <person name="Kim D."/>
            <person name="Ryu S."/>
            <person name="Kim W."/>
        </authorList>
    </citation>
    <scope>NUCLEOTIDE SEQUENCE [LARGE SCALE GENOMIC DNA]</scope>
    <source>
        <tissue evidence="2">Muscle</tissue>
    </source>
</reference>
<evidence type="ECO:0000313" key="3">
    <source>
        <dbReference type="Proteomes" id="UP000324222"/>
    </source>
</evidence>
<dbReference type="Proteomes" id="UP000324222">
    <property type="component" value="Unassembled WGS sequence"/>
</dbReference>
<sequence length="193" mass="20519">MPTVCRHNQGEAARSTVKSLPQHCIAVHSYHTQQMSRFVLLLLLVSLSGTLVPTTTTWTTSATKVTPHALTSEASSAPSWTTSHSTAATTETPITTIASTAILEVTATPTEIATPKTSASAAEASSSFVVTVAIVRATPSLHFIIITPISALNTAPFIFTSIHGDFLSTPIIILSLLLWRLGGWWLLHICQGC</sequence>
<proteinExistence type="predicted"/>
<organism evidence="2 3">
    <name type="scientific">Portunus trituberculatus</name>
    <name type="common">Swimming crab</name>
    <name type="synonym">Neptunus trituberculatus</name>
    <dbReference type="NCBI Taxonomy" id="210409"/>
    <lineage>
        <taxon>Eukaryota</taxon>
        <taxon>Metazoa</taxon>
        <taxon>Ecdysozoa</taxon>
        <taxon>Arthropoda</taxon>
        <taxon>Crustacea</taxon>
        <taxon>Multicrustacea</taxon>
        <taxon>Malacostraca</taxon>
        <taxon>Eumalacostraca</taxon>
        <taxon>Eucarida</taxon>
        <taxon>Decapoda</taxon>
        <taxon>Pleocyemata</taxon>
        <taxon>Brachyura</taxon>
        <taxon>Eubrachyura</taxon>
        <taxon>Portunoidea</taxon>
        <taxon>Portunidae</taxon>
        <taxon>Portuninae</taxon>
        <taxon>Portunus</taxon>
    </lineage>
</organism>